<name>A0A9X3IVH2_9BACT</name>
<dbReference type="Proteomes" id="UP001150924">
    <property type="component" value="Unassembled WGS sequence"/>
</dbReference>
<dbReference type="EMBL" id="JAPNKE010000002">
    <property type="protein sequence ID" value="MCY1004454.1"/>
    <property type="molecule type" value="Genomic_DNA"/>
</dbReference>
<comment type="caution">
    <text evidence="1">The sequence shown here is derived from an EMBL/GenBank/DDBJ whole genome shotgun (WGS) entry which is preliminary data.</text>
</comment>
<keyword evidence="2" id="KW-1185">Reference proteome</keyword>
<reference evidence="1" key="1">
    <citation type="submission" date="2022-11" db="EMBL/GenBank/DDBJ databases">
        <title>Minimal conservation of predation-associated metabolite biosynthetic gene clusters underscores biosynthetic potential of Myxococcota including descriptions for ten novel species: Archangium lansinium sp. nov., Myxococcus landrumus sp. nov., Nannocystis bai.</title>
        <authorList>
            <person name="Ahearne A."/>
            <person name="Stevens C."/>
            <person name="Phillips K."/>
        </authorList>
    </citation>
    <scope>NUCLEOTIDE SEQUENCE</scope>
    <source>
        <strain evidence="1">Na p29</strain>
    </source>
</reference>
<sequence length="116" mass="12439">MTGHISAPVRRILKGHSDRAFIHAVDDAGLEYKIEVPLAAVQDVGPGQRHVLVLSWSLQQVPAEVGAVNAQPSPPSPIRAAAPLERRRSGVHGVHGPALQLDAQQLRARLSRAHHA</sequence>
<proteinExistence type="predicted"/>
<evidence type="ECO:0000313" key="1">
    <source>
        <dbReference type="EMBL" id="MCY1004454.1"/>
    </source>
</evidence>
<evidence type="ECO:0000313" key="2">
    <source>
        <dbReference type="Proteomes" id="UP001150924"/>
    </source>
</evidence>
<protein>
    <submittedName>
        <fullName evidence="1">Uncharacterized protein</fullName>
    </submittedName>
</protein>
<dbReference type="AlphaFoldDB" id="A0A9X3IVH2"/>
<accession>A0A9X3IVH2</accession>
<dbReference type="RefSeq" id="WP_267766001.1">
    <property type="nucleotide sequence ID" value="NZ_JAPNKE010000002.1"/>
</dbReference>
<gene>
    <name evidence="1" type="ORF">OV079_02490</name>
</gene>
<organism evidence="1 2">
    <name type="scientific">Nannocystis pusilla</name>
    <dbReference type="NCBI Taxonomy" id="889268"/>
    <lineage>
        <taxon>Bacteria</taxon>
        <taxon>Pseudomonadati</taxon>
        <taxon>Myxococcota</taxon>
        <taxon>Polyangia</taxon>
        <taxon>Nannocystales</taxon>
        <taxon>Nannocystaceae</taxon>
        <taxon>Nannocystis</taxon>
    </lineage>
</organism>